<keyword evidence="2" id="KW-0472">Membrane</keyword>
<evidence type="ECO:0000313" key="3">
    <source>
        <dbReference type="EMBL" id="KAK9515214.1"/>
    </source>
</evidence>
<evidence type="ECO:0000313" key="4">
    <source>
        <dbReference type="Proteomes" id="UP001488805"/>
    </source>
</evidence>
<proteinExistence type="predicted"/>
<keyword evidence="4" id="KW-1185">Reference proteome</keyword>
<dbReference type="EMBL" id="JBCEZU010000586">
    <property type="protein sequence ID" value="KAK9515214.1"/>
    <property type="molecule type" value="Genomic_DNA"/>
</dbReference>
<feature type="transmembrane region" description="Helical" evidence="2">
    <location>
        <begin position="156"/>
        <end position="178"/>
    </location>
</feature>
<organism evidence="3 4">
    <name type="scientific">Zoarces viviparus</name>
    <name type="common">Viviparous eelpout</name>
    <name type="synonym">Blennius viviparus</name>
    <dbReference type="NCBI Taxonomy" id="48416"/>
    <lineage>
        <taxon>Eukaryota</taxon>
        <taxon>Metazoa</taxon>
        <taxon>Chordata</taxon>
        <taxon>Craniata</taxon>
        <taxon>Vertebrata</taxon>
        <taxon>Euteleostomi</taxon>
        <taxon>Actinopterygii</taxon>
        <taxon>Neopterygii</taxon>
        <taxon>Teleostei</taxon>
        <taxon>Neoteleostei</taxon>
        <taxon>Acanthomorphata</taxon>
        <taxon>Eupercaria</taxon>
        <taxon>Perciformes</taxon>
        <taxon>Cottioidei</taxon>
        <taxon>Zoarcales</taxon>
        <taxon>Zoarcidae</taxon>
        <taxon>Zoarcinae</taxon>
        <taxon>Zoarces</taxon>
    </lineage>
</organism>
<dbReference type="Gene3D" id="2.60.40.10">
    <property type="entry name" value="Immunoglobulins"/>
    <property type="match status" value="1"/>
</dbReference>
<dbReference type="InterPro" id="IPR013783">
    <property type="entry name" value="Ig-like_fold"/>
</dbReference>
<dbReference type="Proteomes" id="UP001488805">
    <property type="component" value="Unassembled WGS sequence"/>
</dbReference>
<feature type="compositionally biased region" description="Low complexity" evidence="1">
    <location>
        <begin position="115"/>
        <end position="138"/>
    </location>
</feature>
<protein>
    <submittedName>
        <fullName evidence="3">Uncharacterized protein</fullName>
    </submittedName>
</protein>
<dbReference type="AlphaFoldDB" id="A0AAW1E0R3"/>
<comment type="caution">
    <text evidence="3">The sequence shown here is derived from an EMBL/GenBank/DDBJ whole genome shotgun (WGS) entry which is preliminary data.</text>
</comment>
<reference evidence="3 4" key="1">
    <citation type="journal article" date="2024" name="Genome Biol. Evol.">
        <title>Chromosome-level genome assembly of the viviparous eelpout Zoarces viviparus.</title>
        <authorList>
            <person name="Fuhrmann N."/>
            <person name="Brasseur M.V."/>
            <person name="Bakowski C.E."/>
            <person name="Podsiadlowski L."/>
            <person name="Prost S."/>
            <person name="Krehenwinkel H."/>
            <person name="Mayer C."/>
        </authorList>
    </citation>
    <scope>NUCLEOTIDE SEQUENCE [LARGE SCALE GENOMIC DNA]</scope>
    <source>
        <strain evidence="3">NO-MEL_2022_Ind0_liver</strain>
    </source>
</reference>
<name>A0AAW1E0R3_ZOAVI</name>
<gene>
    <name evidence="3" type="ORF">VZT92_025878</name>
</gene>
<keyword evidence="2" id="KW-0812">Transmembrane</keyword>
<evidence type="ECO:0000256" key="1">
    <source>
        <dbReference type="SAM" id="MobiDB-lite"/>
    </source>
</evidence>
<sequence>MDVRQTLICFFFFTLRGRDTGLINADIIGRTGTEGGNITVGCIFNFSGKKKIFCKKPCEERDILIETEDVTAQRGRYNITYEEGTFPDIEIRVEEAPISSKPNVTLQPLSASVPSASTQTTTQLSSSTGSYTPSSASPEGTQQSQREQTPAAGYTLMYVGLTLAVIIVVLLAAVVIFCRKRASKPKEPPVETEYANDTESNRVYEEVREEDRRSTSPPVDVSTLYAYVKYTKPNDVETSDEYSLAAAATSQKTIEDASSKLIYSDVDFADGPAALLHSAPCGNADNVVYSVPRVEDPSPPLYSIVTSHQP</sequence>
<accession>A0AAW1E0R3</accession>
<keyword evidence="2" id="KW-1133">Transmembrane helix</keyword>
<feature type="compositionally biased region" description="Polar residues" evidence="1">
    <location>
        <begin position="139"/>
        <end position="148"/>
    </location>
</feature>
<feature type="compositionally biased region" description="Basic and acidic residues" evidence="1">
    <location>
        <begin position="199"/>
        <end position="214"/>
    </location>
</feature>
<feature type="region of interest" description="Disordered" evidence="1">
    <location>
        <begin position="186"/>
        <end position="218"/>
    </location>
</feature>
<feature type="region of interest" description="Disordered" evidence="1">
    <location>
        <begin position="109"/>
        <end position="148"/>
    </location>
</feature>
<evidence type="ECO:0000256" key="2">
    <source>
        <dbReference type="SAM" id="Phobius"/>
    </source>
</evidence>